<sequence>MSSSVPSNTFDTLFPPLGLSSSTSASKLGFAGFRKPVLMLSNNSLHCGTIPLLVTGSGPDNDNQGNSSSVGRVNLLDFLEFVPVTNNDLLEIKEDDTSTVKQMGSSWKDKVAPPGVSNTRMTFQYFLPSMEGDRIIVSPPSAMEVQGAEKWKDCLIWHLDIEYEKEGLTKLPIWIQRYNVPLQYWIAAGLSYLASSVGKPLYAYEMTEIAKRISYAKICVEVDVNASLPHSVFGHSECNQREEQPLVHTDDIPTKGLTTPKGKVWVVKPGGGESVPTPLEISGPVVVDGSVDDTSEGVMGLKVAEVRLDYSISVIKDSLGNAFMGSDLTSRKGVEVAQTDPDALFQALISMELQDSTKPNEGKNPRATKRGRKPKYR</sequence>
<evidence type="ECO:0000313" key="3">
    <source>
        <dbReference type="Proteomes" id="UP000626092"/>
    </source>
</evidence>
<feature type="region of interest" description="Disordered" evidence="1">
    <location>
        <begin position="351"/>
        <end position="377"/>
    </location>
</feature>
<dbReference type="InterPro" id="IPR040256">
    <property type="entry name" value="At4g02000-like"/>
</dbReference>
<organism evidence="2 3">
    <name type="scientific">Rhododendron simsii</name>
    <name type="common">Sims's rhododendron</name>
    <dbReference type="NCBI Taxonomy" id="118357"/>
    <lineage>
        <taxon>Eukaryota</taxon>
        <taxon>Viridiplantae</taxon>
        <taxon>Streptophyta</taxon>
        <taxon>Embryophyta</taxon>
        <taxon>Tracheophyta</taxon>
        <taxon>Spermatophyta</taxon>
        <taxon>Magnoliopsida</taxon>
        <taxon>eudicotyledons</taxon>
        <taxon>Gunneridae</taxon>
        <taxon>Pentapetalae</taxon>
        <taxon>asterids</taxon>
        <taxon>Ericales</taxon>
        <taxon>Ericaceae</taxon>
        <taxon>Ericoideae</taxon>
        <taxon>Rhodoreae</taxon>
        <taxon>Rhododendron</taxon>
    </lineage>
</organism>
<comment type="caution">
    <text evidence="2">The sequence shown here is derived from an EMBL/GenBank/DDBJ whole genome shotgun (WGS) entry which is preliminary data.</text>
</comment>
<feature type="compositionally biased region" description="Basic residues" evidence="1">
    <location>
        <begin position="366"/>
        <end position="377"/>
    </location>
</feature>
<evidence type="ECO:0008006" key="4">
    <source>
        <dbReference type="Google" id="ProtNLM"/>
    </source>
</evidence>
<accession>A0A834H1Z9</accession>
<proteinExistence type="predicted"/>
<dbReference type="PANTHER" id="PTHR31286">
    <property type="entry name" value="GLYCINE-RICH CELL WALL STRUCTURAL PROTEIN 1.8-LIKE"/>
    <property type="match status" value="1"/>
</dbReference>
<evidence type="ECO:0000256" key="1">
    <source>
        <dbReference type="SAM" id="MobiDB-lite"/>
    </source>
</evidence>
<dbReference type="EMBL" id="WJXA01000005">
    <property type="protein sequence ID" value="KAF7143897.1"/>
    <property type="molecule type" value="Genomic_DNA"/>
</dbReference>
<evidence type="ECO:0000313" key="2">
    <source>
        <dbReference type="EMBL" id="KAF7143897.1"/>
    </source>
</evidence>
<dbReference type="Proteomes" id="UP000626092">
    <property type="component" value="Unassembled WGS sequence"/>
</dbReference>
<protein>
    <recommendedName>
        <fullName evidence="4">DUF4283 domain-containing protein</fullName>
    </recommendedName>
</protein>
<name>A0A834H1Z9_RHOSS</name>
<reference evidence="2" key="1">
    <citation type="submission" date="2019-11" db="EMBL/GenBank/DDBJ databases">
        <authorList>
            <person name="Liu Y."/>
            <person name="Hou J."/>
            <person name="Li T.-Q."/>
            <person name="Guan C.-H."/>
            <person name="Wu X."/>
            <person name="Wu H.-Z."/>
            <person name="Ling F."/>
            <person name="Zhang R."/>
            <person name="Shi X.-G."/>
            <person name="Ren J.-P."/>
            <person name="Chen E.-F."/>
            <person name="Sun J.-M."/>
        </authorList>
    </citation>
    <scope>NUCLEOTIDE SEQUENCE</scope>
    <source>
        <strain evidence="2">Adult_tree_wgs_1</strain>
        <tissue evidence="2">Leaves</tissue>
    </source>
</reference>
<dbReference type="PANTHER" id="PTHR31286:SF99">
    <property type="entry name" value="DUF4283 DOMAIN-CONTAINING PROTEIN"/>
    <property type="match status" value="1"/>
</dbReference>
<keyword evidence="3" id="KW-1185">Reference proteome</keyword>
<dbReference type="OrthoDB" id="1609566at2759"/>
<gene>
    <name evidence="2" type="ORF">RHSIM_Rhsim05G0136300</name>
</gene>
<dbReference type="AlphaFoldDB" id="A0A834H1Z9"/>